<dbReference type="PANTHER" id="PTHR14493">
    <property type="entry name" value="UNKEMPT FAMILY MEMBER"/>
    <property type="match status" value="1"/>
</dbReference>
<feature type="region of interest" description="Disordered" evidence="6">
    <location>
        <begin position="364"/>
        <end position="386"/>
    </location>
</feature>
<accession>A0ABM3AJE1</accession>
<evidence type="ECO:0000256" key="6">
    <source>
        <dbReference type="SAM" id="MobiDB-lite"/>
    </source>
</evidence>
<dbReference type="InterPro" id="IPR045234">
    <property type="entry name" value="Unkempt-like"/>
</dbReference>
<keyword evidence="4" id="KW-0238">DNA-binding</keyword>
<name>A0ABM3AJE1_GOSHI</name>
<dbReference type="InterPro" id="IPR057444">
    <property type="entry name" value="Znf-CCCH_AtC3H23-like"/>
</dbReference>
<keyword evidence="2 5" id="KW-0863">Zinc-finger</keyword>
<dbReference type="GeneID" id="107932796"/>
<evidence type="ECO:0000256" key="1">
    <source>
        <dbReference type="ARBA" id="ARBA00022723"/>
    </source>
</evidence>
<dbReference type="InterPro" id="IPR000571">
    <property type="entry name" value="Znf_CCCH"/>
</dbReference>
<reference evidence="9" key="2">
    <citation type="submission" date="2025-08" db="UniProtKB">
        <authorList>
            <consortium name="RefSeq"/>
        </authorList>
    </citation>
    <scope>IDENTIFICATION</scope>
</reference>
<dbReference type="Proteomes" id="UP000818029">
    <property type="component" value="Chromosome D08"/>
</dbReference>
<dbReference type="Pfam" id="PF25512">
    <property type="entry name" value="zf-CCCH_AtC3H23"/>
    <property type="match status" value="1"/>
</dbReference>
<keyword evidence="3 5" id="KW-0862">Zinc</keyword>
<evidence type="ECO:0000313" key="9">
    <source>
        <dbReference type="RefSeq" id="XP_040954954.1"/>
    </source>
</evidence>
<evidence type="ECO:0000259" key="7">
    <source>
        <dbReference type="PROSITE" id="PS50103"/>
    </source>
</evidence>
<evidence type="ECO:0000313" key="8">
    <source>
        <dbReference type="Proteomes" id="UP000818029"/>
    </source>
</evidence>
<sequence>MVNSPLTFITIFSAYKTHHLAGNCVYTNHKPKIMMVGETHRLNPTVHIPPWPNLDDDQTAEIYSPLNYNATDSHFNNNGGNPVHLHEALAALQRYLPSNEPDVLYPDSDLPVLENPDSPVDAYSCDHFRMFEFKIRKCPRGRAHDWTECPYAHPGEKARRRDPRKYHYSGTACADFRKGNCRKGDGCEFAHGVFECWLHPARYRTELCKDGPGCKRKVCFFAHSLDQLRVVSSAGSGSPLISPRTESSPPVSPISDSLSRSLGSSSINDMLRNLQLGKVKSMPNGLCSSPSPSMFGSPRDSMILPGFCSLPNTPTQNLTRHGIGGYLDLFEKWCEEEEPAMERVESGRDLRAKLFEKLSKENCLGRGNQGQGSGDPNLDWVSDLVN</sequence>
<dbReference type="PROSITE" id="PS50103">
    <property type="entry name" value="ZF_C3H1"/>
    <property type="match status" value="1"/>
</dbReference>
<feature type="domain" description="C3H1-type" evidence="7">
    <location>
        <begin position="168"/>
        <end position="194"/>
    </location>
</feature>
<feature type="zinc finger region" description="C3H1-type" evidence="5">
    <location>
        <begin position="168"/>
        <end position="194"/>
    </location>
</feature>
<evidence type="ECO:0000256" key="2">
    <source>
        <dbReference type="ARBA" id="ARBA00022771"/>
    </source>
</evidence>
<protein>
    <submittedName>
        <fullName evidence="9">Zinc finger CCCH domain-containing protein 20</fullName>
    </submittedName>
</protein>
<evidence type="ECO:0000256" key="3">
    <source>
        <dbReference type="ARBA" id="ARBA00022833"/>
    </source>
</evidence>
<proteinExistence type="predicted"/>
<keyword evidence="1 5" id="KW-0479">Metal-binding</keyword>
<feature type="region of interest" description="Disordered" evidence="6">
    <location>
        <begin position="236"/>
        <end position="260"/>
    </location>
</feature>
<dbReference type="RefSeq" id="XP_040954954.1">
    <property type="nucleotide sequence ID" value="XM_041099020.1"/>
</dbReference>
<evidence type="ECO:0000256" key="4">
    <source>
        <dbReference type="ARBA" id="ARBA00023125"/>
    </source>
</evidence>
<reference evidence="8" key="1">
    <citation type="journal article" date="2020" name="Nat. Genet.">
        <title>Genomic diversifications of five Gossypium allopolyploid species and their impact on cotton improvement.</title>
        <authorList>
            <person name="Chen Z.J."/>
            <person name="Sreedasyam A."/>
            <person name="Ando A."/>
            <person name="Song Q."/>
            <person name="De Santiago L.M."/>
            <person name="Hulse-Kemp A.M."/>
            <person name="Ding M."/>
            <person name="Ye W."/>
            <person name="Kirkbride R.C."/>
            <person name="Jenkins J."/>
            <person name="Plott C."/>
            <person name="Lovell J."/>
            <person name="Lin Y.M."/>
            <person name="Vaughn R."/>
            <person name="Liu B."/>
            <person name="Simpson S."/>
            <person name="Scheffler B.E."/>
            <person name="Wen L."/>
            <person name="Saski C.A."/>
            <person name="Grover C.E."/>
            <person name="Hu G."/>
            <person name="Conover J.L."/>
            <person name="Carlson J.W."/>
            <person name="Shu S."/>
            <person name="Boston L.B."/>
            <person name="Williams M."/>
            <person name="Peterson D.G."/>
            <person name="McGee K."/>
            <person name="Jones D.C."/>
            <person name="Wendel J.F."/>
            <person name="Stelly D.M."/>
            <person name="Grimwood J."/>
            <person name="Schmutz J."/>
        </authorList>
    </citation>
    <scope>NUCLEOTIDE SEQUENCE [LARGE SCALE GENOMIC DNA]</scope>
    <source>
        <strain evidence="8">cv. TM-1</strain>
    </source>
</reference>
<evidence type="ECO:0000256" key="5">
    <source>
        <dbReference type="PROSITE-ProRule" id="PRU00723"/>
    </source>
</evidence>
<keyword evidence="8" id="KW-1185">Reference proteome</keyword>
<dbReference type="SMART" id="SM00356">
    <property type="entry name" value="ZnF_C3H1"/>
    <property type="match status" value="2"/>
</dbReference>
<dbReference type="PANTHER" id="PTHR14493:SF155">
    <property type="entry name" value="ZINC FINGER CCCH DOMAIN-CONTAINING PROTEIN 20"/>
    <property type="match status" value="1"/>
</dbReference>
<gene>
    <name evidence="9" type="primary">LOC107932796</name>
</gene>
<organism evidence="8 9">
    <name type="scientific">Gossypium hirsutum</name>
    <name type="common">Upland cotton</name>
    <name type="synonym">Gossypium mexicanum</name>
    <dbReference type="NCBI Taxonomy" id="3635"/>
    <lineage>
        <taxon>Eukaryota</taxon>
        <taxon>Viridiplantae</taxon>
        <taxon>Streptophyta</taxon>
        <taxon>Embryophyta</taxon>
        <taxon>Tracheophyta</taxon>
        <taxon>Spermatophyta</taxon>
        <taxon>Magnoliopsida</taxon>
        <taxon>eudicotyledons</taxon>
        <taxon>Gunneridae</taxon>
        <taxon>Pentapetalae</taxon>
        <taxon>rosids</taxon>
        <taxon>malvids</taxon>
        <taxon>Malvales</taxon>
        <taxon>Malvaceae</taxon>
        <taxon>Malvoideae</taxon>
        <taxon>Gossypium</taxon>
    </lineage>
</organism>
<dbReference type="Gene3D" id="3.30.1370.210">
    <property type="match status" value="1"/>
</dbReference>